<gene>
    <name evidence="1" type="ORF">AKJ64_04765</name>
</gene>
<evidence type="ECO:0000313" key="1">
    <source>
        <dbReference type="EMBL" id="KXA91402.1"/>
    </source>
</evidence>
<keyword evidence="2" id="KW-1185">Reference proteome</keyword>
<dbReference type="Proteomes" id="UP000070373">
    <property type="component" value="Unassembled WGS sequence"/>
</dbReference>
<name>A0A133UB30_9EURY</name>
<reference evidence="1 2" key="1">
    <citation type="journal article" date="2016" name="Sci. Rep.">
        <title>Metabolic traits of an uncultured archaeal lineage -MSBL1- from brine pools of the Red Sea.</title>
        <authorList>
            <person name="Mwirichia R."/>
            <person name="Alam I."/>
            <person name="Rashid M."/>
            <person name="Vinu M."/>
            <person name="Ba-Alawi W."/>
            <person name="Anthony Kamau A."/>
            <person name="Kamanda Ngugi D."/>
            <person name="Goker M."/>
            <person name="Klenk H.P."/>
            <person name="Bajic V."/>
            <person name="Stingl U."/>
        </authorList>
    </citation>
    <scope>NUCLEOTIDE SEQUENCE [LARGE SCALE GENOMIC DNA]</scope>
    <source>
        <strain evidence="1">SCGC-AAA259E17</strain>
    </source>
</reference>
<dbReference type="EMBL" id="LHXN01000112">
    <property type="protein sequence ID" value="KXA91402.1"/>
    <property type="molecule type" value="Genomic_DNA"/>
</dbReference>
<accession>A0A133UB30</accession>
<sequence>MKSGKVSPGDVEDLLGTVKRLDVHQKYDTPMAVVETPEGEEATVFRQKAIEDLFEEMQPGDGSPYVF</sequence>
<protein>
    <submittedName>
        <fullName evidence="1">Uncharacterized protein</fullName>
    </submittedName>
</protein>
<evidence type="ECO:0000313" key="2">
    <source>
        <dbReference type="Proteomes" id="UP000070373"/>
    </source>
</evidence>
<comment type="caution">
    <text evidence="1">The sequence shown here is derived from an EMBL/GenBank/DDBJ whole genome shotgun (WGS) entry which is preliminary data.</text>
</comment>
<organism evidence="1 2">
    <name type="scientific">candidate division MSBL1 archaeon SCGC-AAA259E17</name>
    <dbReference type="NCBI Taxonomy" id="1698263"/>
    <lineage>
        <taxon>Archaea</taxon>
        <taxon>Methanobacteriati</taxon>
        <taxon>Methanobacteriota</taxon>
        <taxon>candidate division MSBL1</taxon>
    </lineage>
</organism>
<dbReference type="AlphaFoldDB" id="A0A133UB30"/>
<proteinExistence type="predicted"/>